<dbReference type="Proteomes" id="UP000195152">
    <property type="component" value="Unassembled WGS sequence"/>
</dbReference>
<name>A0A242WA07_BACTU</name>
<keyword evidence="1" id="KW-0732">Signal</keyword>
<dbReference type="InterPro" id="IPR028946">
    <property type="entry name" value="Ntox44"/>
</dbReference>
<dbReference type="EMBL" id="NFCF01000066">
    <property type="protein sequence ID" value="OTW50482.1"/>
    <property type="molecule type" value="Genomic_DNA"/>
</dbReference>
<dbReference type="AlphaFoldDB" id="A0A242WA07"/>
<dbReference type="Pfam" id="PF15607">
    <property type="entry name" value="Ntox44"/>
    <property type="match status" value="1"/>
</dbReference>
<feature type="chain" id="PRO_5011252148" description="Bacterial toxin 44 domain-containing protein" evidence="1">
    <location>
        <begin position="26"/>
        <end position="242"/>
    </location>
</feature>
<accession>A0A242WA07</accession>
<gene>
    <name evidence="3" type="ORF">BK699_10760</name>
</gene>
<dbReference type="RefSeq" id="WP_000748150.1">
    <property type="nucleotide sequence ID" value="NZ_NFCF01000066.1"/>
</dbReference>
<evidence type="ECO:0000256" key="1">
    <source>
        <dbReference type="SAM" id="SignalP"/>
    </source>
</evidence>
<feature type="domain" description="Bacterial toxin 44" evidence="2">
    <location>
        <begin position="146"/>
        <end position="239"/>
    </location>
</feature>
<comment type="caution">
    <text evidence="3">The sequence shown here is derived from an EMBL/GenBank/DDBJ whole genome shotgun (WGS) entry which is preliminary data.</text>
</comment>
<organism evidence="3 4">
    <name type="scientific">Bacillus thuringiensis serovar mexicanensis</name>
    <dbReference type="NCBI Taxonomy" id="180868"/>
    <lineage>
        <taxon>Bacteria</taxon>
        <taxon>Bacillati</taxon>
        <taxon>Bacillota</taxon>
        <taxon>Bacilli</taxon>
        <taxon>Bacillales</taxon>
        <taxon>Bacillaceae</taxon>
        <taxon>Bacillus</taxon>
        <taxon>Bacillus cereus group</taxon>
    </lineage>
</organism>
<evidence type="ECO:0000259" key="2">
    <source>
        <dbReference type="Pfam" id="PF15607"/>
    </source>
</evidence>
<feature type="signal peptide" evidence="1">
    <location>
        <begin position="1"/>
        <end position="25"/>
    </location>
</feature>
<proteinExistence type="predicted"/>
<protein>
    <recommendedName>
        <fullName evidence="2">Bacterial toxin 44 domain-containing protein</fullName>
    </recommendedName>
</protein>
<evidence type="ECO:0000313" key="3">
    <source>
        <dbReference type="EMBL" id="OTW50482.1"/>
    </source>
</evidence>
<sequence>MKKSIAVLGLSCVFFSSFTLTPVSAATESSIKGSAEQQLQDIENYELSPELKLQAEKLADEIAQDTLRQEKELGLRLKLQPYNFSPGSDGVKPTTYPDLTSDFTSLMKANKNRMKIIDASAEKIAKSSSNPVEGAVASRAYKYTVFTKLVKSGGHWDYKLKYGPKNTYTFDNRKLTGEDLGNFHFGYVGKAIGFTDFELKGGAGFYQVLSDTSEWAYYQTFFDDPRDQEMIQLGIDYYNKGY</sequence>
<reference evidence="3 4" key="1">
    <citation type="submission" date="2016-10" db="EMBL/GenBank/DDBJ databases">
        <title>Comparative genomics of Bacillus thuringiensis reveals a path to pathogens against multiple invertebrate hosts.</title>
        <authorList>
            <person name="Zheng J."/>
            <person name="Gao Q."/>
            <person name="Liu H."/>
            <person name="Peng D."/>
            <person name="Ruan L."/>
            <person name="Sun M."/>
        </authorList>
    </citation>
    <scope>NUCLEOTIDE SEQUENCE [LARGE SCALE GENOMIC DNA]</scope>
    <source>
        <strain evidence="3">BGSC 4AC1</strain>
    </source>
</reference>
<evidence type="ECO:0000313" key="4">
    <source>
        <dbReference type="Proteomes" id="UP000195152"/>
    </source>
</evidence>